<reference evidence="8" key="1">
    <citation type="journal article" date="2023" name="bioRxiv">
        <title>Improved chromosome-level genome assembly for marigold (Tagetes erecta).</title>
        <authorList>
            <person name="Jiang F."/>
            <person name="Yuan L."/>
            <person name="Wang S."/>
            <person name="Wang H."/>
            <person name="Xu D."/>
            <person name="Wang A."/>
            <person name="Fan W."/>
        </authorList>
    </citation>
    <scope>NUCLEOTIDE SEQUENCE</scope>
    <source>
        <strain evidence="8">WSJ</strain>
        <tissue evidence="8">Leaf</tissue>
    </source>
</reference>
<comment type="caution">
    <text evidence="6">Lacks conserved residue(s) required for the propagation of feature annotation.</text>
</comment>
<feature type="coiled-coil region" evidence="7">
    <location>
        <begin position="144"/>
        <end position="179"/>
    </location>
</feature>
<sequence length="184" mass="21062">MLPTRRRLQLDPSVTDLGINSELCWYKILAMRHPRRHVLAGCLSSLVVMTILSAAVGMAAPNLISQKLTKHITIVLFFGFGLWSLCDAYNDDDNEELAEVEVELDADIKSNGGTTKSNNKAGDDLKKKNRPFLTQFFSPIFLKIERLNKVIDELVKEKDEEKERMNETMRNRMEKFENMLKVMA</sequence>
<keyword evidence="5 6" id="KW-0472">Membrane</keyword>
<dbReference type="PANTHER" id="PTHR12608:SF1">
    <property type="entry name" value="TRANSMEMBRANE PROTEIN 165"/>
    <property type="match status" value="1"/>
</dbReference>
<evidence type="ECO:0000256" key="7">
    <source>
        <dbReference type="SAM" id="Coils"/>
    </source>
</evidence>
<protein>
    <recommendedName>
        <fullName evidence="6">GDT1 family protein</fullName>
    </recommendedName>
</protein>
<gene>
    <name evidence="8" type="ORF">QVD17_37677</name>
</gene>
<organism evidence="8 9">
    <name type="scientific">Tagetes erecta</name>
    <name type="common">African marigold</name>
    <dbReference type="NCBI Taxonomy" id="13708"/>
    <lineage>
        <taxon>Eukaryota</taxon>
        <taxon>Viridiplantae</taxon>
        <taxon>Streptophyta</taxon>
        <taxon>Embryophyta</taxon>
        <taxon>Tracheophyta</taxon>
        <taxon>Spermatophyta</taxon>
        <taxon>Magnoliopsida</taxon>
        <taxon>eudicotyledons</taxon>
        <taxon>Gunneridae</taxon>
        <taxon>Pentapetalae</taxon>
        <taxon>asterids</taxon>
        <taxon>campanulids</taxon>
        <taxon>Asterales</taxon>
        <taxon>Asteraceae</taxon>
        <taxon>Asteroideae</taxon>
        <taxon>Heliantheae alliance</taxon>
        <taxon>Tageteae</taxon>
        <taxon>Tagetes</taxon>
    </lineage>
</organism>
<evidence type="ECO:0000256" key="6">
    <source>
        <dbReference type="RuleBase" id="RU365102"/>
    </source>
</evidence>
<evidence type="ECO:0000256" key="1">
    <source>
        <dbReference type="ARBA" id="ARBA00004141"/>
    </source>
</evidence>
<dbReference type="InterPro" id="IPR001727">
    <property type="entry name" value="GDT1-like"/>
</dbReference>
<evidence type="ECO:0000313" key="8">
    <source>
        <dbReference type="EMBL" id="KAK1411133.1"/>
    </source>
</evidence>
<dbReference type="GO" id="GO:0032468">
    <property type="term" value="P:Golgi calcium ion homeostasis"/>
    <property type="evidence" value="ECO:0007669"/>
    <property type="project" value="TreeGrafter"/>
</dbReference>
<accession>A0AAD8JWG1</accession>
<dbReference type="AlphaFoldDB" id="A0AAD8JWG1"/>
<dbReference type="GO" id="GO:0015085">
    <property type="term" value="F:calcium ion transmembrane transporter activity"/>
    <property type="evidence" value="ECO:0007669"/>
    <property type="project" value="TreeGrafter"/>
</dbReference>
<dbReference type="GO" id="GO:0005384">
    <property type="term" value="F:manganese ion transmembrane transporter activity"/>
    <property type="evidence" value="ECO:0007669"/>
    <property type="project" value="TreeGrafter"/>
</dbReference>
<proteinExistence type="inferred from homology"/>
<dbReference type="GO" id="GO:0005794">
    <property type="term" value="C:Golgi apparatus"/>
    <property type="evidence" value="ECO:0007669"/>
    <property type="project" value="TreeGrafter"/>
</dbReference>
<dbReference type="Proteomes" id="UP001229421">
    <property type="component" value="Unassembled WGS sequence"/>
</dbReference>
<evidence type="ECO:0000256" key="5">
    <source>
        <dbReference type="ARBA" id="ARBA00023136"/>
    </source>
</evidence>
<keyword evidence="4 6" id="KW-1133">Transmembrane helix</keyword>
<comment type="caution">
    <text evidence="8">The sequence shown here is derived from an EMBL/GenBank/DDBJ whole genome shotgun (WGS) entry which is preliminary data.</text>
</comment>
<dbReference type="PANTHER" id="PTHR12608">
    <property type="entry name" value="TRANSMEMBRANE PROTEIN HTP-1 RELATED"/>
    <property type="match status" value="1"/>
</dbReference>
<comment type="similarity">
    <text evidence="2 6">Belongs to the GDT1 family.</text>
</comment>
<keyword evidence="9" id="KW-1185">Reference proteome</keyword>
<evidence type="ECO:0000256" key="4">
    <source>
        <dbReference type="ARBA" id="ARBA00022989"/>
    </source>
</evidence>
<dbReference type="EMBL" id="JAUHHV010000010">
    <property type="protein sequence ID" value="KAK1411133.1"/>
    <property type="molecule type" value="Genomic_DNA"/>
</dbReference>
<evidence type="ECO:0000256" key="3">
    <source>
        <dbReference type="ARBA" id="ARBA00022692"/>
    </source>
</evidence>
<evidence type="ECO:0000313" key="9">
    <source>
        <dbReference type="Proteomes" id="UP001229421"/>
    </source>
</evidence>
<comment type="subcellular location">
    <subcellularLocation>
        <location evidence="1 6">Membrane</location>
        <topology evidence="1 6">Multi-pass membrane protein</topology>
    </subcellularLocation>
</comment>
<dbReference type="Pfam" id="PF01169">
    <property type="entry name" value="GDT1"/>
    <property type="match status" value="1"/>
</dbReference>
<dbReference type="GO" id="GO:0032472">
    <property type="term" value="P:Golgi calcium ion transport"/>
    <property type="evidence" value="ECO:0007669"/>
    <property type="project" value="TreeGrafter"/>
</dbReference>
<feature type="transmembrane region" description="Helical" evidence="6">
    <location>
        <begin position="38"/>
        <end position="60"/>
    </location>
</feature>
<name>A0AAD8JWG1_TARER</name>
<keyword evidence="3 6" id="KW-0812">Transmembrane</keyword>
<evidence type="ECO:0000256" key="2">
    <source>
        <dbReference type="ARBA" id="ARBA00009190"/>
    </source>
</evidence>
<keyword evidence="7" id="KW-0175">Coiled coil</keyword>
<dbReference type="GO" id="GO:0016020">
    <property type="term" value="C:membrane"/>
    <property type="evidence" value="ECO:0007669"/>
    <property type="project" value="UniProtKB-SubCell"/>
</dbReference>